<evidence type="ECO:0000256" key="3">
    <source>
        <dbReference type="ARBA" id="ARBA00023163"/>
    </source>
</evidence>
<evidence type="ECO:0000256" key="1">
    <source>
        <dbReference type="ARBA" id="ARBA00023015"/>
    </source>
</evidence>
<evidence type="ECO:0000313" key="5">
    <source>
        <dbReference type="EMBL" id="EDM51090.1"/>
    </source>
</evidence>
<dbReference type="HOGENOM" id="CLU_000445_81_14_9"/>
<gene>
    <name evidence="5" type="ORF">EUBVEN_01873</name>
</gene>
<reference evidence="5 6" key="1">
    <citation type="submission" date="2007-03" db="EMBL/GenBank/DDBJ databases">
        <authorList>
            <person name="Fulton L."/>
            <person name="Clifton S."/>
            <person name="Fulton B."/>
            <person name="Xu J."/>
            <person name="Minx P."/>
            <person name="Pepin K.H."/>
            <person name="Johnson M."/>
            <person name="Thiruvilangam P."/>
            <person name="Bhonagiri V."/>
            <person name="Nash W.E."/>
            <person name="Mardis E.R."/>
            <person name="Wilson R.K."/>
        </authorList>
    </citation>
    <scope>NUCLEOTIDE SEQUENCE [LARGE SCALE GENOMIC DNA]</scope>
    <source>
        <strain evidence="5 6">ATCC 27560</strain>
    </source>
</reference>
<dbReference type="EMBL" id="AAVL02000035">
    <property type="protein sequence ID" value="EDM51090.1"/>
    <property type="molecule type" value="Genomic_DNA"/>
</dbReference>
<dbReference type="SMART" id="SM00342">
    <property type="entry name" value="HTH_ARAC"/>
    <property type="match status" value="1"/>
</dbReference>
<dbReference type="InterPro" id="IPR018062">
    <property type="entry name" value="HTH_AraC-typ_CS"/>
</dbReference>
<reference evidence="5 6" key="2">
    <citation type="submission" date="2007-04" db="EMBL/GenBank/DDBJ databases">
        <title>Draft genome sequence of Eubacterium ventriosum (ATCC 27560).</title>
        <authorList>
            <person name="Sudarsanam P."/>
            <person name="Ley R."/>
            <person name="Guruge J."/>
            <person name="Turnbaugh P.J."/>
            <person name="Mahowald M."/>
            <person name="Liep D."/>
            <person name="Gordon J."/>
        </authorList>
    </citation>
    <scope>NUCLEOTIDE SEQUENCE [LARGE SCALE GENOMIC DNA]</scope>
    <source>
        <strain evidence="5 6">ATCC 27560</strain>
    </source>
</reference>
<dbReference type="PROSITE" id="PS01124">
    <property type="entry name" value="HTH_ARAC_FAMILY_2"/>
    <property type="match status" value="1"/>
</dbReference>
<dbReference type="SUPFAM" id="SSF46689">
    <property type="entry name" value="Homeodomain-like"/>
    <property type="match status" value="1"/>
</dbReference>
<sequence length="128" mass="15079">MGLLFVQLLNNTDRVEVGNNSDDRKLLITILRYIEENYKDGELTNLAKNLNYDVYWISKKIKELTGSTYTDLVQRKRLNQAVYYLTQTNIPIADIGLAIGYDNLSYFHRIFKARFGKTPKQYRDNYKK</sequence>
<name>A5Z833_9FIRM</name>
<evidence type="ECO:0000259" key="4">
    <source>
        <dbReference type="PROSITE" id="PS01124"/>
    </source>
</evidence>
<dbReference type="PANTHER" id="PTHR43280">
    <property type="entry name" value="ARAC-FAMILY TRANSCRIPTIONAL REGULATOR"/>
    <property type="match status" value="1"/>
</dbReference>
<dbReference type="PRINTS" id="PR00032">
    <property type="entry name" value="HTHARAC"/>
</dbReference>
<accession>A5Z833</accession>
<dbReference type="Gene3D" id="1.10.10.60">
    <property type="entry name" value="Homeodomain-like"/>
    <property type="match status" value="2"/>
</dbReference>
<proteinExistence type="predicted"/>
<dbReference type="GO" id="GO:0043565">
    <property type="term" value="F:sequence-specific DNA binding"/>
    <property type="evidence" value="ECO:0007669"/>
    <property type="project" value="InterPro"/>
</dbReference>
<dbReference type="InterPro" id="IPR009057">
    <property type="entry name" value="Homeodomain-like_sf"/>
</dbReference>
<dbReference type="InterPro" id="IPR018060">
    <property type="entry name" value="HTH_AraC"/>
</dbReference>
<evidence type="ECO:0000256" key="2">
    <source>
        <dbReference type="ARBA" id="ARBA00023125"/>
    </source>
</evidence>
<dbReference type="GO" id="GO:0003700">
    <property type="term" value="F:DNA-binding transcription factor activity"/>
    <property type="evidence" value="ECO:0007669"/>
    <property type="project" value="InterPro"/>
</dbReference>
<protein>
    <submittedName>
        <fullName evidence="5">Transcriptional regulator, AraC family</fullName>
    </submittedName>
</protein>
<dbReference type="STRING" id="411463.EUBVEN_01873"/>
<dbReference type="Pfam" id="PF12833">
    <property type="entry name" value="HTH_18"/>
    <property type="match status" value="1"/>
</dbReference>
<organism evidence="5 6">
    <name type="scientific">Eubacterium ventriosum ATCC 27560</name>
    <dbReference type="NCBI Taxonomy" id="411463"/>
    <lineage>
        <taxon>Bacteria</taxon>
        <taxon>Bacillati</taxon>
        <taxon>Bacillota</taxon>
        <taxon>Clostridia</taxon>
        <taxon>Eubacteriales</taxon>
        <taxon>Eubacteriaceae</taxon>
        <taxon>Eubacterium</taxon>
    </lineage>
</organism>
<keyword evidence="2" id="KW-0238">DNA-binding</keyword>
<keyword evidence="1" id="KW-0805">Transcription regulation</keyword>
<dbReference type="AlphaFoldDB" id="A5Z833"/>
<keyword evidence="3" id="KW-0804">Transcription</keyword>
<dbReference type="InterPro" id="IPR020449">
    <property type="entry name" value="Tscrpt_reg_AraC-type_HTH"/>
</dbReference>
<dbReference type="eggNOG" id="COG2207">
    <property type="taxonomic scope" value="Bacteria"/>
</dbReference>
<comment type="caution">
    <text evidence="5">The sequence shown here is derived from an EMBL/GenBank/DDBJ whole genome shotgun (WGS) entry which is preliminary data.</text>
</comment>
<dbReference type="PANTHER" id="PTHR43280:SF2">
    <property type="entry name" value="HTH-TYPE TRANSCRIPTIONAL REGULATOR EXSA"/>
    <property type="match status" value="1"/>
</dbReference>
<evidence type="ECO:0000313" key="6">
    <source>
        <dbReference type="Proteomes" id="UP000006000"/>
    </source>
</evidence>
<dbReference type="Proteomes" id="UP000006000">
    <property type="component" value="Unassembled WGS sequence"/>
</dbReference>
<feature type="domain" description="HTH araC/xylS-type" evidence="4">
    <location>
        <begin position="28"/>
        <end position="125"/>
    </location>
</feature>
<dbReference type="PROSITE" id="PS00041">
    <property type="entry name" value="HTH_ARAC_FAMILY_1"/>
    <property type="match status" value="1"/>
</dbReference>